<dbReference type="Proteomes" id="UP000823775">
    <property type="component" value="Unassembled WGS sequence"/>
</dbReference>
<gene>
    <name evidence="1" type="ORF">HAX54_035681</name>
</gene>
<keyword evidence="2" id="KW-1185">Reference proteome</keyword>
<proteinExistence type="predicted"/>
<sequence length="133" mass="14044">MLDLPLRRDRGASLAAAPGKALLFLVEVEDQFRSLNTLAASHLPLRRERGTSRLLQRLGRQCLTPGSAPVLLLPCAACSANGLAPHGEGRLAPAVALGKAVPHAWRCVSVAAASRDGLAPRLPVLTSLQNDCR</sequence>
<comment type="caution">
    <text evidence="1">The sequence shown here is derived from an EMBL/GenBank/DDBJ whole genome shotgun (WGS) entry which is preliminary data.</text>
</comment>
<name>A0ABS8SFJ4_DATST</name>
<protein>
    <submittedName>
        <fullName evidence="1">Uncharacterized protein</fullName>
    </submittedName>
</protein>
<reference evidence="1 2" key="1">
    <citation type="journal article" date="2021" name="BMC Genomics">
        <title>Datura genome reveals duplications of psychoactive alkaloid biosynthetic genes and high mutation rate following tissue culture.</title>
        <authorList>
            <person name="Rajewski A."/>
            <person name="Carter-House D."/>
            <person name="Stajich J."/>
            <person name="Litt A."/>
        </authorList>
    </citation>
    <scope>NUCLEOTIDE SEQUENCE [LARGE SCALE GENOMIC DNA]</scope>
    <source>
        <strain evidence="1">AR-01</strain>
    </source>
</reference>
<evidence type="ECO:0000313" key="2">
    <source>
        <dbReference type="Proteomes" id="UP000823775"/>
    </source>
</evidence>
<organism evidence="1 2">
    <name type="scientific">Datura stramonium</name>
    <name type="common">Jimsonweed</name>
    <name type="synonym">Common thornapple</name>
    <dbReference type="NCBI Taxonomy" id="4076"/>
    <lineage>
        <taxon>Eukaryota</taxon>
        <taxon>Viridiplantae</taxon>
        <taxon>Streptophyta</taxon>
        <taxon>Embryophyta</taxon>
        <taxon>Tracheophyta</taxon>
        <taxon>Spermatophyta</taxon>
        <taxon>Magnoliopsida</taxon>
        <taxon>eudicotyledons</taxon>
        <taxon>Gunneridae</taxon>
        <taxon>Pentapetalae</taxon>
        <taxon>asterids</taxon>
        <taxon>lamiids</taxon>
        <taxon>Solanales</taxon>
        <taxon>Solanaceae</taxon>
        <taxon>Solanoideae</taxon>
        <taxon>Datureae</taxon>
        <taxon>Datura</taxon>
    </lineage>
</organism>
<evidence type="ECO:0000313" key="1">
    <source>
        <dbReference type="EMBL" id="MCD7457649.1"/>
    </source>
</evidence>
<dbReference type="EMBL" id="JACEIK010000468">
    <property type="protein sequence ID" value="MCD7457649.1"/>
    <property type="molecule type" value="Genomic_DNA"/>
</dbReference>
<accession>A0ABS8SFJ4</accession>